<dbReference type="AlphaFoldDB" id="A0A2P2PM23"/>
<evidence type="ECO:0000313" key="1">
    <source>
        <dbReference type="EMBL" id="MBX55827.1"/>
    </source>
</evidence>
<dbReference type="EMBL" id="GGEC01075343">
    <property type="protein sequence ID" value="MBX55827.1"/>
    <property type="molecule type" value="Transcribed_RNA"/>
</dbReference>
<protein>
    <recommendedName>
        <fullName evidence="2">Copia protein</fullName>
    </recommendedName>
</protein>
<accession>A0A2P2PM23</accession>
<dbReference type="CDD" id="cd09272">
    <property type="entry name" value="RNase_HI_RT_Ty1"/>
    <property type="match status" value="1"/>
</dbReference>
<reference evidence="1" key="1">
    <citation type="submission" date="2018-02" db="EMBL/GenBank/DDBJ databases">
        <title>Rhizophora mucronata_Transcriptome.</title>
        <authorList>
            <person name="Meera S.P."/>
            <person name="Sreeshan A."/>
            <person name="Augustine A."/>
        </authorList>
    </citation>
    <scope>NUCLEOTIDE SEQUENCE</scope>
    <source>
        <tissue evidence="1">Leaf</tissue>
    </source>
</reference>
<name>A0A2P2PM23_RHIMU</name>
<evidence type="ECO:0008006" key="2">
    <source>
        <dbReference type="Google" id="ProtNLM"/>
    </source>
</evidence>
<organism evidence="1">
    <name type="scientific">Rhizophora mucronata</name>
    <name type="common">Asiatic mangrove</name>
    <dbReference type="NCBI Taxonomy" id="61149"/>
    <lineage>
        <taxon>Eukaryota</taxon>
        <taxon>Viridiplantae</taxon>
        <taxon>Streptophyta</taxon>
        <taxon>Embryophyta</taxon>
        <taxon>Tracheophyta</taxon>
        <taxon>Spermatophyta</taxon>
        <taxon>Magnoliopsida</taxon>
        <taxon>eudicotyledons</taxon>
        <taxon>Gunneridae</taxon>
        <taxon>Pentapetalae</taxon>
        <taxon>rosids</taxon>
        <taxon>fabids</taxon>
        <taxon>Malpighiales</taxon>
        <taxon>Rhizophoraceae</taxon>
        <taxon>Rhizophora</taxon>
    </lineage>
</organism>
<proteinExistence type="predicted"/>
<sequence>MLKQNLNLLHMTFVRSMWIKRLLKDLQTLILFPIKLYCHNKDVISITHNPILHDKTKYVKIDKYFIKKKFNDGLLCIPYIPTYRQVVDIFTKRLPKN</sequence>